<gene>
    <name evidence="2" type="ORF">JAO13_33410</name>
</gene>
<proteinExistence type="predicted"/>
<dbReference type="AlphaFoldDB" id="A0A8I1B197"/>
<dbReference type="RefSeq" id="WP_176130194.1">
    <property type="nucleotide sequence ID" value="NZ_CADDZZ010000005.1"/>
</dbReference>
<accession>A0A8I1B197</accession>
<evidence type="ECO:0000313" key="2">
    <source>
        <dbReference type="EMBL" id="MBH9701347.1"/>
    </source>
</evidence>
<evidence type="ECO:0000256" key="1">
    <source>
        <dbReference type="SAM" id="MobiDB-lite"/>
    </source>
</evidence>
<feature type="region of interest" description="Disordered" evidence="1">
    <location>
        <begin position="60"/>
        <end position="103"/>
    </location>
</feature>
<comment type="caution">
    <text evidence="2">The sequence shown here is derived from an EMBL/GenBank/DDBJ whole genome shotgun (WGS) entry which is preliminary data.</text>
</comment>
<evidence type="ECO:0000313" key="3">
    <source>
        <dbReference type="Proteomes" id="UP000645612"/>
    </source>
</evidence>
<sequence>MIHQWETPAGKGQKVCGIQRARCAARESDNRLRFSADAGALIGGLARRLRRELSGYDRIGRNGYLPARRSQSRRGHPTHTAGHSFECEPSHPMQQPLTKKPLA</sequence>
<dbReference type="Proteomes" id="UP000645612">
    <property type="component" value="Unassembled WGS sequence"/>
</dbReference>
<protein>
    <submittedName>
        <fullName evidence="2">Uncharacterized protein</fullName>
    </submittedName>
</protein>
<reference evidence="2" key="1">
    <citation type="submission" date="2020-12" db="EMBL/GenBank/DDBJ databases">
        <title>Burkholderia cepacia complex in Mexico.</title>
        <authorList>
            <person name="Estrada P."/>
        </authorList>
    </citation>
    <scope>NUCLEOTIDE SEQUENCE</scope>
    <source>
        <strain evidence="2">871</strain>
    </source>
</reference>
<organism evidence="2 3">
    <name type="scientific">Burkholderia cepacia</name>
    <name type="common">Pseudomonas cepacia</name>
    <dbReference type="NCBI Taxonomy" id="292"/>
    <lineage>
        <taxon>Bacteria</taxon>
        <taxon>Pseudomonadati</taxon>
        <taxon>Pseudomonadota</taxon>
        <taxon>Betaproteobacteria</taxon>
        <taxon>Burkholderiales</taxon>
        <taxon>Burkholderiaceae</taxon>
        <taxon>Burkholderia</taxon>
        <taxon>Burkholderia cepacia complex</taxon>
    </lineage>
</organism>
<dbReference type="EMBL" id="JAEDXG010000045">
    <property type="protein sequence ID" value="MBH9701347.1"/>
    <property type="molecule type" value="Genomic_DNA"/>
</dbReference>
<name>A0A8I1B197_BURCE</name>